<gene>
    <name evidence="2" type="ORF">PIB30_027935</name>
</gene>
<sequence length="207" mass="23595">MASTALSSSMILKPFLATRLNQSRTVTCMHASSSADQRGNKVLTRCRLGLNEFADFGSCGIHQRTLKSLDKVDVGYSPEDLKSMDKQMELFESWMTKHNKIYDSNEEKLFRFKIFTDMLKYIEETNKVLTTFRVGLNQFSDLTDEEFENIYLNPYEDQDEDEVDTIGSEEASMGQDGYLQIEDAETNIPLKENSVTRQAHLSGTQLA</sequence>
<evidence type="ECO:0000313" key="3">
    <source>
        <dbReference type="Proteomes" id="UP001341840"/>
    </source>
</evidence>
<dbReference type="Pfam" id="PF08246">
    <property type="entry name" value="Inhibitor_I29"/>
    <property type="match status" value="1"/>
</dbReference>
<comment type="caution">
    <text evidence="2">The sequence shown here is derived from an EMBL/GenBank/DDBJ whole genome shotgun (WGS) entry which is preliminary data.</text>
</comment>
<dbReference type="InterPro" id="IPR038765">
    <property type="entry name" value="Papain-like_cys_pep_sf"/>
</dbReference>
<evidence type="ECO:0000259" key="1">
    <source>
        <dbReference type="SMART" id="SM00848"/>
    </source>
</evidence>
<dbReference type="Proteomes" id="UP001341840">
    <property type="component" value="Unassembled WGS sequence"/>
</dbReference>
<dbReference type="Gene3D" id="1.10.287.2250">
    <property type="match status" value="1"/>
</dbReference>
<reference evidence="2 3" key="1">
    <citation type="journal article" date="2023" name="Plants (Basel)">
        <title>Bridging the Gap: Combining Genomics and Transcriptomics Approaches to Understand Stylosanthes scabra, an Orphan Legume from the Brazilian Caatinga.</title>
        <authorList>
            <person name="Ferreira-Neto J.R.C."/>
            <person name="da Silva M.D."/>
            <person name="Binneck E."/>
            <person name="de Melo N.F."/>
            <person name="da Silva R.H."/>
            <person name="de Melo A.L.T.M."/>
            <person name="Pandolfi V."/>
            <person name="Bustamante F.O."/>
            <person name="Brasileiro-Vidal A.C."/>
            <person name="Benko-Iseppon A.M."/>
        </authorList>
    </citation>
    <scope>NUCLEOTIDE SEQUENCE [LARGE SCALE GENOMIC DNA]</scope>
    <source>
        <tissue evidence="2">Leaves</tissue>
    </source>
</reference>
<dbReference type="EMBL" id="JASCZI010060524">
    <property type="protein sequence ID" value="MED6133396.1"/>
    <property type="molecule type" value="Genomic_DNA"/>
</dbReference>
<dbReference type="SMART" id="SM00848">
    <property type="entry name" value="Inhibitor_I29"/>
    <property type="match status" value="1"/>
</dbReference>
<dbReference type="InterPro" id="IPR013201">
    <property type="entry name" value="Prot_inhib_I29"/>
</dbReference>
<accession>A0ABU6SB00</accession>
<organism evidence="2 3">
    <name type="scientific">Stylosanthes scabra</name>
    <dbReference type="NCBI Taxonomy" id="79078"/>
    <lineage>
        <taxon>Eukaryota</taxon>
        <taxon>Viridiplantae</taxon>
        <taxon>Streptophyta</taxon>
        <taxon>Embryophyta</taxon>
        <taxon>Tracheophyta</taxon>
        <taxon>Spermatophyta</taxon>
        <taxon>Magnoliopsida</taxon>
        <taxon>eudicotyledons</taxon>
        <taxon>Gunneridae</taxon>
        <taxon>Pentapetalae</taxon>
        <taxon>rosids</taxon>
        <taxon>fabids</taxon>
        <taxon>Fabales</taxon>
        <taxon>Fabaceae</taxon>
        <taxon>Papilionoideae</taxon>
        <taxon>50 kb inversion clade</taxon>
        <taxon>dalbergioids sensu lato</taxon>
        <taxon>Dalbergieae</taxon>
        <taxon>Pterocarpus clade</taxon>
        <taxon>Stylosanthes</taxon>
    </lineage>
</organism>
<proteinExistence type="predicted"/>
<dbReference type="SUPFAM" id="SSF54001">
    <property type="entry name" value="Cysteine proteinases"/>
    <property type="match status" value="1"/>
</dbReference>
<protein>
    <recommendedName>
        <fullName evidence="1">Cathepsin propeptide inhibitor domain-containing protein</fullName>
    </recommendedName>
</protein>
<keyword evidence="3" id="KW-1185">Reference proteome</keyword>
<evidence type="ECO:0000313" key="2">
    <source>
        <dbReference type="EMBL" id="MED6133396.1"/>
    </source>
</evidence>
<feature type="domain" description="Cathepsin propeptide inhibitor" evidence="1">
    <location>
        <begin position="91"/>
        <end position="147"/>
    </location>
</feature>
<name>A0ABU6SB00_9FABA</name>